<accession>A0A150LCT0</accession>
<name>A0A150LCT0_9BACI</name>
<reference evidence="1 2" key="1">
    <citation type="submission" date="2016-01" db="EMBL/GenBank/DDBJ databases">
        <title>Genome Sequences of Twelve Sporeforming Bacillus Species Isolated from Foods.</title>
        <authorList>
            <person name="Berendsen E.M."/>
            <person name="Wells-Bennik M.H."/>
            <person name="Krawcyk A.O."/>
            <person name="De Jong A."/>
            <person name="Holsappel S."/>
            <person name="Eijlander R.T."/>
            <person name="Kuipers O.P."/>
        </authorList>
    </citation>
    <scope>NUCLEOTIDE SEQUENCE [LARGE SCALE GENOMIC DNA]</scope>
    <source>
        <strain evidence="1 2">B4102</strain>
    </source>
</reference>
<evidence type="ECO:0000313" key="1">
    <source>
        <dbReference type="EMBL" id="KYD10030.1"/>
    </source>
</evidence>
<dbReference type="EMBL" id="LQYN01000019">
    <property type="protein sequence ID" value="KYD10030.1"/>
    <property type="molecule type" value="Genomic_DNA"/>
</dbReference>
<sequence>MEGFGNTGNVRMPVENTHAFENKVSAMLSKVKGVNVGGGTDKVNPKYTTKIKWGINDIEQGHIVRDTGEKEYLKKIQELMNLS</sequence>
<dbReference type="Proteomes" id="UP000075666">
    <property type="component" value="Unassembled WGS sequence"/>
</dbReference>
<gene>
    <name evidence="1" type="ORF">B4102_2443</name>
</gene>
<organism evidence="1 2">
    <name type="scientific">Heyndrickxia sporothermodurans</name>
    <dbReference type="NCBI Taxonomy" id="46224"/>
    <lineage>
        <taxon>Bacteria</taxon>
        <taxon>Bacillati</taxon>
        <taxon>Bacillota</taxon>
        <taxon>Bacilli</taxon>
        <taxon>Bacillales</taxon>
        <taxon>Bacillaceae</taxon>
        <taxon>Heyndrickxia</taxon>
    </lineage>
</organism>
<proteinExistence type="predicted"/>
<dbReference type="PATRIC" id="fig|46224.3.peg.1493"/>
<dbReference type="AlphaFoldDB" id="A0A150LCT0"/>
<comment type="caution">
    <text evidence="1">The sequence shown here is derived from an EMBL/GenBank/DDBJ whole genome shotgun (WGS) entry which is preliminary data.</text>
</comment>
<evidence type="ECO:0000313" key="2">
    <source>
        <dbReference type="Proteomes" id="UP000075666"/>
    </source>
</evidence>
<keyword evidence="2" id="KW-1185">Reference proteome</keyword>
<protein>
    <submittedName>
        <fullName evidence="1">Uncharacterized protein</fullName>
    </submittedName>
</protein>